<dbReference type="Proteomes" id="UP000789595">
    <property type="component" value="Unassembled WGS sequence"/>
</dbReference>
<dbReference type="EMBL" id="CAKKNE010000002">
    <property type="protein sequence ID" value="CAH0367435.1"/>
    <property type="molecule type" value="Genomic_DNA"/>
</dbReference>
<feature type="compositionally biased region" description="Pro residues" evidence="2">
    <location>
        <begin position="354"/>
        <end position="389"/>
    </location>
</feature>
<feature type="compositionally biased region" description="Acidic residues" evidence="2">
    <location>
        <begin position="522"/>
        <end position="531"/>
    </location>
</feature>
<name>A0A8J2WVL6_9STRA</name>
<evidence type="ECO:0000313" key="4">
    <source>
        <dbReference type="Proteomes" id="UP000789595"/>
    </source>
</evidence>
<evidence type="ECO:0008006" key="5">
    <source>
        <dbReference type="Google" id="ProtNLM"/>
    </source>
</evidence>
<dbReference type="SUPFAM" id="SSF63748">
    <property type="entry name" value="Tudor/PWWP/MBT"/>
    <property type="match status" value="1"/>
</dbReference>
<evidence type="ECO:0000256" key="1">
    <source>
        <dbReference type="SAM" id="Coils"/>
    </source>
</evidence>
<reference evidence="3" key="1">
    <citation type="submission" date="2021-11" db="EMBL/GenBank/DDBJ databases">
        <authorList>
            <consortium name="Genoscope - CEA"/>
            <person name="William W."/>
        </authorList>
    </citation>
    <scope>NUCLEOTIDE SEQUENCE</scope>
</reference>
<comment type="caution">
    <text evidence="3">The sequence shown here is derived from an EMBL/GenBank/DDBJ whole genome shotgun (WGS) entry which is preliminary data.</text>
</comment>
<dbReference type="Gene3D" id="2.30.30.140">
    <property type="match status" value="1"/>
</dbReference>
<protein>
    <recommendedName>
        <fullName evidence="5">Tudor domain-containing protein</fullName>
    </recommendedName>
</protein>
<dbReference type="AlphaFoldDB" id="A0A8J2WVL6"/>
<accession>A0A8J2WVL6</accession>
<evidence type="ECO:0000313" key="3">
    <source>
        <dbReference type="EMBL" id="CAH0367435.1"/>
    </source>
</evidence>
<feature type="coiled-coil region" evidence="1">
    <location>
        <begin position="149"/>
        <end position="196"/>
    </location>
</feature>
<gene>
    <name evidence="3" type="ORF">PECAL_2P04560</name>
</gene>
<keyword evidence="4" id="KW-1185">Reference proteome</keyword>
<dbReference type="CDD" id="cd04508">
    <property type="entry name" value="Tudor_SF"/>
    <property type="match status" value="1"/>
</dbReference>
<feature type="region of interest" description="Disordered" evidence="2">
    <location>
        <begin position="69"/>
        <end position="89"/>
    </location>
</feature>
<organism evidence="3 4">
    <name type="scientific">Pelagomonas calceolata</name>
    <dbReference type="NCBI Taxonomy" id="35677"/>
    <lineage>
        <taxon>Eukaryota</taxon>
        <taxon>Sar</taxon>
        <taxon>Stramenopiles</taxon>
        <taxon>Ochrophyta</taxon>
        <taxon>Pelagophyceae</taxon>
        <taxon>Pelagomonadales</taxon>
        <taxon>Pelagomonadaceae</taxon>
        <taxon>Pelagomonas</taxon>
    </lineage>
</organism>
<dbReference type="OrthoDB" id="200660at2759"/>
<feature type="compositionally biased region" description="Pro residues" evidence="2">
    <location>
        <begin position="421"/>
        <end position="442"/>
    </location>
</feature>
<keyword evidence="1" id="KW-0175">Coiled coil</keyword>
<evidence type="ECO:0000256" key="2">
    <source>
        <dbReference type="SAM" id="MobiDB-lite"/>
    </source>
</evidence>
<feature type="region of interest" description="Disordered" evidence="2">
    <location>
        <begin position="346"/>
        <end position="452"/>
    </location>
</feature>
<sequence>MPLHDTANVLAKPQHDATAVARRKASLLKKQRQLRRELRTLQDQSAKDLALLEKERQELRDGRLNAAASHAARKGLAQKPRSSRDRAEFDARTLKVEAPRAEQAAKRAEARCSLALKRLAVAKEKVESLPGNLGRGPDQIDQIRRQREAARLSEEKIKLKEEAGRVREAAKLDHALRRLRSEARDLRDDADAEDDRVSRARGSAAAAYERALPARRRVAALQSELRDQCDVLCEDGPLAVADALFDGERVEGGVDEGISAKACARLLALVWLDAPDLTDPEELPEAPCDAGGDLVALYGPPPPPPSSAARAGELAFDLADNVYDRDAFRAVFVKAAAAGPLPWPDQAFQRMPLPRSPSPSPPSSPVDDVSPPPSPVAAPSPSASPPRSPATPASSRRAKTPKSSRPPSSRQKTPQGSPEAAAPPSPEEDAPPSPEADAPPSPAADAPAFIVGQRVEANFEGEGEWFTGVVEKVTEDGRYDITYDDGDEEFGVEAARMRAATGDADVLAPLPAPQDELRRSDEYEESFEAEN</sequence>
<feature type="compositionally biased region" description="Low complexity" evidence="2">
    <location>
        <begin position="403"/>
        <end position="420"/>
    </location>
</feature>
<feature type="region of interest" description="Disordered" evidence="2">
    <location>
        <begin position="504"/>
        <end position="531"/>
    </location>
</feature>
<feature type="coiled-coil region" evidence="1">
    <location>
        <begin position="91"/>
        <end position="125"/>
    </location>
</feature>
<proteinExistence type="predicted"/>